<dbReference type="InterPro" id="IPR000700">
    <property type="entry name" value="PAS-assoc_C"/>
</dbReference>
<dbReference type="PROSITE" id="PS50883">
    <property type="entry name" value="EAL"/>
    <property type="match status" value="1"/>
</dbReference>
<dbReference type="SMART" id="SM00091">
    <property type="entry name" value="PAS"/>
    <property type="match status" value="3"/>
</dbReference>
<dbReference type="PROSITE" id="PS50113">
    <property type="entry name" value="PAC"/>
    <property type="match status" value="1"/>
</dbReference>
<name>A0ABT9G995_LEPDI</name>
<dbReference type="InterPro" id="IPR052155">
    <property type="entry name" value="Biofilm_reg_signaling"/>
</dbReference>
<organism evidence="5 6">
    <name type="scientific">Leptothrix discophora</name>
    <dbReference type="NCBI Taxonomy" id="89"/>
    <lineage>
        <taxon>Bacteria</taxon>
        <taxon>Pseudomonadati</taxon>
        <taxon>Pseudomonadota</taxon>
        <taxon>Betaproteobacteria</taxon>
        <taxon>Burkholderiales</taxon>
        <taxon>Sphaerotilaceae</taxon>
        <taxon>Leptothrix</taxon>
    </lineage>
</organism>
<evidence type="ECO:0000259" key="4">
    <source>
        <dbReference type="PROSITE" id="PS50887"/>
    </source>
</evidence>
<keyword evidence="6" id="KW-1185">Reference proteome</keyword>
<accession>A0ABT9G995</accession>
<dbReference type="CDD" id="cd01948">
    <property type="entry name" value="EAL"/>
    <property type="match status" value="1"/>
</dbReference>
<dbReference type="PANTHER" id="PTHR44757">
    <property type="entry name" value="DIGUANYLATE CYCLASE DGCP"/>
    <property type="match status" value="1"/>
</dbReference>
<dbReference type="CDD" id="cd00130">
    <property type="entry name" value="PAS"/>
    <property type="match status" value="1"/>
</dbReference>
<evidence type="ECO:0000259" key="2">
    <source>
        <dbReference type="PROSITE" id="PS50113"/>
    </source>
</evidence>
<dbReference type="PROSITE" id="PS50112">
    <property type="entry name" value="PAS"/>
    <property type="match status" value="2"/>
</dbReference>
<dbReference type="SUPFAM" id="SSF55073">
    <property type="entry name" value="Nucleotide cyclase"/>
    <property type="match status" value="1"/>
</dbReference>
<dbReference type="InterPro" id="IPR029787">
    <property type="entry name" value="Nucleotide_cyclase"/>
</dbReference>
<dbReference type="NCBIfam" id="TIGR00254">
    <property type="entry name" value="GGDEF"/>
    <property type="match status" value="1"/>
</dbReference>
<dbReference type="InterPro" id="IPR035919">
    <property type="entry name" value="EAL_sf"/>
</dbReference>
<sequence>MALHPDRTSPNPRPSAANANATAIDANVPVDVDAHVPVDVDAHVQIGVDAEGRVTHWNAAAERLTGRLAADVRGRSLASLLGPAGPGGQAQLAAIVESSDDAIVSKTLDGIVTSWNRGAQRIFGYTAEEMIGQPMTSIFPADRYDEEPQILARIARGEKVEHFETVRRRKDGSLVHVSATISPMRDETGRIVGASKIARDITERIQAERTIWLQANVDTLTQLPNRRQFQERLKQELARARRSHKRVAVLFVDLDRFKEVNDTLGHQAGDALLQEAARRIQASVREIDIVARLGGDEFTVVLPDLDAADAAAEIARRLNASLFEPFELGDVPVHISGSIGFALFPEDGESTDELLQHADLAMYASKQHGRNQARHYHQALETAARQRVTLIADLRRAIAQDELWLAYQPIVRLSDGGVDHHEVLLRWDHPERGPMPPETLVALAEEAGLMLLLGDWIFDQAVDQLARWRDEAGDRPARLALNVSSIQLRAEPAYFGRWLDRLAERGLEPDLLVFDVAEPSLAAHAEALVPVLDRLRQAGLRVAIDDFGSGRTSMVQLQRMGAETIKIDHSFLRGIEHDAQVLALCEGLVELAHKLGLRVIAEGVETATQRAVLEAIGCDLGQGHLFAAPSRNGQCVSHPDGPALSRTLHA</sequence>
<dbReference type="Proteomes" id="UP001235760">
    <property type="component" value="Unassembled WGS sequence"/>
</dbReference>
<dbReference type="SUPFAM" id="SSF55785">
    <property type="entry name" value="PYP-like sensor domain (PAS domain)"/>
    <property type="match status" value="2"/>
</dbReference>
<dbReference type="InterPro" id="IPR000160">
    <property type="entry name" value="GGDEF_dom"/>
</dbReference>
<reference evidence="5 6" key="1">
    <citation type="submission" date="2023-08" db="EMBL/GenBank/DDBJ databases">
        <authorList>
            <person name="Roldan D.M."/>
            <person name="Menes R.J."/>
        </authorList>
    </citation>
    <scope>NUCLEOTIDE SEQUENCE [LARGE SCALE GENOMIC DNA]</scope>
    <source>
        <strain evidence="5 6">CCM 2812</strain>
    </source>
</reference>
<feature type="domain" description="EAL" evidence="3">
    <location>
        <begin position="387"/>
        <end position="643"/>
    </location>
</feature>
<dbReference type="SMART" id="SM00086">
    <property type="entry name" value="PAC"/>
    <property type="match status" value="1"/>
</dbReference>
<dbReference type="Gene3D" id="3.20.20.450">
    <property type="entry name" value="EAL domain"/>
    <property type="match status" value="1"/>
</dbReference>
<evidence type="ECO:0000259" key="1">
    <source>
        <dbReference type="PROSITE" id="PS50112"/>
    </source>
</evidence>
<protein>
    <submittedName>
        <fullName evidence="5">EAL domain-containing protein</fullName>
    </submittedName>
</protein>
<proteinExistence type="predicted"/>
<comment type="caution">
    <text evidence="5">The sequence shown here is derived from an EMBL/GenBank/DDBJ whole genome shotgun (WGS) entry which is preliminary data.</text>
</comment>
<feature type="domain" description="PAS" evidence="1">
    <location>
        <begin position="48"/>
        <end position="83"/>
    </location>
</feature>
<dbReference type="PANTHER" id="PTHR44757:SF2">
    <property type="entry name" value="BIOFILM ARCHITECTURE MAINTENANCE PROTEIN MBAA"/>
    <property type="match status" value="1"/>
</dbReference>
<dbReference type="InterPro" id="IPR001633">
    <property type="entry name" value="EAL_dom"/>
</dbReference>
<dbReference type="InterPro" id="IPR000014">
    <property type="entry name" value="PAS"/>
</dbReference>
<feature type="domain" description="PAS" evidence="1">
    <location>
        <begin position="88"/>
        <end position="158"/>
    </location>
</feature>
<dbReference type="Pfam" id="PF00989">
    <property type="entry name" value="PAS"/>
    <property type="match status" value="2"/>
</dbReference>
<dbReference type="RefSeq" id="WP_305751364.1">
    <property type="nucleotide sequence ID" value="NZ_JAUZEE010000016.1"/>
</dbReference>
<evidence type="ECO:0000313" key="6">
    <source>
        <dbReference type="Proteomes" id="UP001235760"/>
    </source>
</evidence>
<dbReference type="Pfam" id="PF00990">
    <property type="entry name" value="GGDEF"/>
    <property type="match status" value="1"/>
</dbReference>
<dbReference type="InterPro" id="IPR013767">
    <property type="entry name" value="PAS_fold"/>
</dbReference>
<dbReference type="SUPFAM" id="SSF141868">
    <property type="entry name" value="EAL domain-like"/>
    <property type="match status" value="1"/>
</dbReference>
<dbReference type="EMBL" id="JAUZEE010000016">
    <property type="protein sequence ID" value="MDP4302823.1"/>
    <property type="molecule type" value="Genomic_DNA"/>
</dbReference>
<dbReference type="Pfam" id="PF00563">
    <property type="entry name" value="EAL"/>
    <property type="match status" value="1"/>
</dbReference>
<dbReference type="InterPro" id="IPR043128">
    <property type="entry name" value="Rev_trsase/Diguanyl_cyclase"/>
</dbReference>
<dbReference type="PROSITE" id="PS50887">
    <property type="entry name" value="GGDEF"/>
    <property type="match status" value="1"/>
</dbReference>
<evidence type="ECO:0000313" key="5">
    <source>
        <dbReference type="EMBL" id="MDP4302823.1"/>
    </source>
</evidence>
<dbReference type="CDD" id="cd01949">
    <property type="entry name" value="GGDEF"/>
    <property type="match status" value="1"/>
</dbReference>
<feature type="domain" description="PAC" evidence="2">
    <location>
        <begin position="161"/>
        <end position="213"/>
    </location>
</feature>
<dbReference type="InterPro" id="IPR001610">
    <property type="entry name" value="PAC"/>
</dbReference>
<dbReference type="Gene3D" id="3.30.70.270">
    <property type="match status" value="1"/>
</dbReference>
<dbReference type="Gene3D" id="3.30.450.20">
    <property type="entry name" value="PAS domain"/>
    <property type="match status" value="2"/>
</dbReference>
<dbReference type="SMART" id="SM00052">
    <property type="entry name" value="EAL"/>
    <property type="match status" value="1"/>
</dbReference>
<dbReference type="SMART" id="SM00267">
    <property type="entry name" value="GGDEF"/>
    <property type="match status" value="1"/>
</dbReference>
<dbReference type="NCBIfam" id="TIGR00229">
    <property type="entry name" value="sensory_box"/>
    <property type="match status" value="1"/>
</dbReference>
<feature type="domain" description="GGDEF" evidence="4">
    <location>
        <begin position="245"/>
        <end position="378"/>
    </location>
</feature>
<dbReference type="InterPro" id="IPR035965">
    <property type="entry name" value="PAS-like_dom_sf"/>
</dbReference>
<evidence type="ECO:0000259" key="3">
    <source>
        <dbReference type="PROSITE" id="PS50883"/>
    </source>
</evidence>
<gene>
    <name evidence="5" type="ORF">Q8X39_19465</name>
</gene>